<sequence length="120" mass="13588">MPAKRLPRRSPCPVACALDLIGDRWTMLVVRDLMLGKQRYDEFLASPEGIATNILADRLKLLQEQGLLTKTADEQDRRRFRYQLTPTGKSLRDVLIPLARWGLSHLPGTKELLGASHALR</sequence>
<accession>A0ABT3GN80</accession>
<keyword evidence="6" id="KW-1185">Reference proteome</keyword>
<evidence type="ECO:0000256" key="1">
    <source>
        <dbReference type="ARBA" id="ARBA00023015"/>
    </source>
</evidence>
<dbReference type="InterPro" id="IPR002577">
    <property type="entry name" value="HTH_HxlR"/>
</dbReference>
<protein>
    <submittedName>
        <fullName evidence="5">Helix-turn-helix transcriptional regulator</fullName>
    </submittedName>
</protein>
<dbReference type="Gene3D" id="1.10.10.10">
    <property type="entry name" value="Winged helix-like DNA-binding domain superfamily/Winged helix DNA-binding domain"/>
    <property type="match status" value="1"/>
</dbReference>
<dbReference type="Proteomes" id="UP001320876">
    <property type="component" value="Unassembled WGS sequence"/>
</dbReference>
<evidence type="ECO:0000313" key="6">
    <source>
        <dbReference type="Proteomes" id="UP001320876"/>
    </source>
</evidence>
<evidence type="ECO:0000256" key="2">
    <source>
        <dbReference type="ARBA" id="ARBA00023125"/>
    </source>
</evidence>
<keyword evidence="1" id="KW-0805">Transcription regulation</keyword>
<evidence type="ECO:0000259" key="4">
    <source>
        <dbReference type="PROSITE" id="PS51118"/>
    </source>
</evidence>
<evidence type="ECO:0000313" key="5">
    <source>
        <dbReference type="EMBL" id="MCW1924974.1"/>
    </source>
</evidence>
<dbReference type="InterPro" id="IPR036388">
    <property type="entry name" value="WH-like_DNA-bd_sf"/>
</dbReference>
<dbReference type="PANTHER" id="PTHR33204">
    <property type="entry name" value="TRANSCRIPTIONAL REGULATOR, MARR FAMILY"/>
    <property type="match status" value="1"/>
</dbReference>
<comment type="caution">
    <text evidence="5">The sequence shown here is derived from an EMBL/GenBank/DDBJ whole genome shotgun (WGS) entry which is preliminary data.</text>
</comment>
<organism evidence="5 6">
    <name type="scientific">Luteolibacter arcticus</name>
    <dbReference type="NCBI Taxonomy" id="1581411"/>
    <lineage>
        <taxon>Bacteria</taxon>
        <taxon>Pseudomonadati</taxon>
        <taxon>Verrucomicrobiota</taxon>
        <taxon>Verrucomicrobiia</taxon>
        <taxon>Verrucomicrobiales</taxon>
        <taxon>Verrucomicrobiaceae</taxon>
        <taxon>Luteolibacter</taxon>
    </lineage>
</organism>
<keyword evidence="3" id="KW-0804">Transcription</keyword>
<proteinExistence type="predicted"/>
<dbReference type="InterPro" id="IPR036390">
    <property type="entry name" value="WH_DNA-bd_sf"/>
</dbReference>
<dbReference type="Pfam" id="PF01638">
    <property type="entry name" value="HxlR"/>
    <property type="match status" value="1"/>
</dbReference>
<reference evidence="5 6" key="1">
    <citation type="submission" date="2022-10" db="EMBL/GenBank/DDBJ databases">
        <title>Luteolibacter arcticus strain CCTCC AB 2014275, whole genome shotgun sequencing project.</title>
        <authorList>
            <person name="Zhao G."/>
            <person name="Shen L."/>
        </authorList>
    </citation>
    <scope>NUCLEOTIDE SEQUENCE [LARGE SCALE GENOMIC DNA]</scope>
    <source>
        <strain evidence="5 6">CCTCC AB 2014275</strain>
    </source>
</reference>
<dbReference type="PANTHER" id="PTHR33204:SF37">
    <property type="entry name" value="HTH-TYPE TRANSCRIPTIONAL REGULATOR YODB"/>
    <property type="match status" value="1"/>
</dbReference>
<name>A0ABT3GN80_9BACT</name>
<gene>
    <name evidence="5" type="ORF">OKA05_20595</name>
</gene>
<dbReference type="RefSeq" id="WP_264489082.1">
    <property type="nucleotide sequence ID" value="NZ_JAPDDT010000011.1"/>
</dbReference>
<feature type="domain" description="HTH hxlR-type" evidence="4">
    <location>
        <begin position="12"/>
        <end position="110"/>
    </location>
</feature>
<dbReference type="EMBL" id="JAPDDT010000011">
    <property type="protein sequence ID" value="MCW1924974.1"/>
    <property type="molecule type" value="Genomic_DNA"/>
</dbReference>
<dbReference type="SUPFAM" id="SSF46785">
    <property type="entry name" value="Winged helix' DNA-binding domain"/>
    <property type="match status" value="1"/>
</dbReference>
<dbReference type="PROSITE" id="PS51118">
    <property type="entry name" value="HTH_HXLR"/>
    <property type="match status" value="1"/>
</dbReference>
<keyword evidence="2" id="KW-0238">DNA-binding</keyword>
<evidence type="ECO:0000256" key="3">
    <source>
        <dbReference type="ARBA" id="ARBA00023163"/>
    </source>
</evidence>